<dbReference type="PANTHER" id="PTHR43646">
    <property type="entry name" value="GLYCOSYLTRANSFERASE"/>
    <property type="match status" value="1"/>
</dbReference>
<evidence type="ECO:0000313" key="12">
    <source>
        <dbReference type="EMBL" id="MBB4961607.1"/>
    </source>
</evidence>
<evidence type="ECO:0000256" key="9">
    <source>
        <dbReference type="ARBA" id="ARBA00040345"/>
    </source>
</evidence>
<dbReference type="InterPro" id="IPR001173">
    <property type="entry name" value="Glyco_trans_2-like"/>
</dbReference>
<dbReference type="RefSeq" id="WP_184537240.1">
    <property type="nucleotide sequence ID" value="NZ_JACHJW010000001.1"/>
</dbReference>
<dbReference type="Proteomes" id="UP000578819">
    <property type="component" value="Unassembled WGS sequence"/>
</dbReference>
<organism evidence="12 13">
    <name type="scientific">Micromonospora polyrhachis</name>
    <dbReference type="NCBI Taxonomy" id="1282883"/>
    <lineage>
        <taxon>Bacteria</taxon>
        <taxon>Bacillati</taxon>
        <taxon>Actinomycetota</taxon>
        <taxon>Actinomycetes</taxon>
        <taxon>Micromonosporales</taxon>
        <taxon>Micromonosporaceae</taxon>
        <taxon>Micromonospora</taxon>
    </lineage>
</organism>
<comment type="function">
    <text evidence="6">Catalyzes the glycosylation of 4,4'-diaponeurosporenoate, i.e. the esterification of glucose at the C1'' position with the carboxyl group of 4,4'-diaponeurosporenic acid, to form glycosyl-4,4'-diaponeurosporenoate. This is a step in the biosynthesis of staphyloxanthin, an orange pigment present in most staphylococci strains.</text>
</comment>
<evidence type="ECO:0000256" key="2">
    <source>
        <dbReference type="ARBA" id="ARBA00022475"/>
    </source>
</evidence>
<sequence length="485" mass="51983">MPGPAAGLGRRLDVVVPAHDEQSLIGGCLRAVLCDANTIDLRIIVVANGCSDGTTQLVRAIAADLPARDGSRRPAEVVLVELPAAGKAAALNAGDRQRRGDASVLYLDADTVITPGTLPALVDALTETRAARLVAPRPVLVRPTDRLGRDFAAVWLALPAVSGQVVGAGCYAVNPAGRARWTEFPELTADDAYVRSRFTSAERRVVGSGGFLLVLPRWRELIAVASRWRRGNAELASLARHHRGPGRDGDRLTRTGSASPAAGAGRNLTTVATQPALWPRLPGFLLVNWAGRLRPRQRWARAAGLRAMAPDQPPSGRPCTVDVLVIRRPRVALDRCLASLRSDWARLCVTVVDADTATVNRVADRGEGNYLLLVDGDVELIPGALDQLLAVAIRFPTAGLYGGAPAARRPPSERAGPADRPGRARRYDVHPTRSLPTGLLLVERTWWHRLGGLDGHHRDPEGNLCRRARRSGAAPMRASSAAYRD</sequence>
<dbReference type="InterPro" id="IPR029044">
    <property type="entry name" value="Nucleotide-diphossugar_trans"/>
</dbReference>
<evidence type="ECO:0000256" key="3">
    <source>
        <dbReference type="ARBA" id="ARBA00022676"/>
    </source>
</evidence>
<protein>
    <recommendedName>
        <fullName evidence="9">4,4'-diaponeurosporenoate glycosyltransferase</fullName>
    </recommendedName>
</protein>
<proteinExistence type="inferred from homology"/>
<dbReference type="GO" id="GO:0005886">
    <property type="term" value="C:plasma membrane"/>
    <property type="evidence" value="ECO:0007669"/>
    <property type="project" value="UniProtKB-SubCell"/>
</dbReference>
<feature type="region of interest" description="Disordered" evidence="10">
    <location>
        <begin position="458"/>
        <end position="485"/>
    </location>
</feature>
<comment type="subcellular location">
    <subcellularLocation>
        <location evidence="1">Cell membrane</location>
    </subcellularLocation>
</comment>
<comment type="caution">
    <text evidence="12">The sequence shown here is derived from an EMBL/GenBank/DDBJ whole genome shotgun (WGS) entry which is preliminary data.</text>
</comment>
<dbReference type="Gene3D" id="3.90.550.10">
    <property type="entry name" value="Spore Coat Polysaccharide Biosynthesis Protein SpsA, Chain A"/>
    <property type="match status" value="2"/>
</dbReference>
<evidence type="ECO:0000256" key="5">
    <source>
        <dbReference type="ARBA" id="ARBA00023136"/>
    </source>
</evidence>
<dbReference type="PANTHER" id="PTHR43646:SF2">
    <property type="entry name" value="GLYCOSYLTRANSFERASE 2-LIKE DOMAIN-CONTAINING PROTEIN"/>
    <property type="match status" value="1"/>
</dbReference>
<evidence type="ECO:0000256" key="10">
    <source>
        <dbReference type="SAM" id="MobiDB-lite"/>
    </source>
</evidence>
<dbReference type="AlphaFoldDB" id="A0A7W7WSF9"/>
<dbReference type="Pfam" id="PF00535">
    <property type="entry name" value="Glycos_transf_2"/>
    <property type="match status" value="1"/>
</dbReference>
<dbReference type="EMBL" id="JACHJW010000001">
    <property type="protein sequence ID" value="MBB4961607.1"/>
    <property type="molecule type" value="Genomic_DNA"/>
</dbReference>
<comment type="pathway">
    <text evidence="7">Carotenoid biosynthesis; staphyloxanthin biosynthesis; staphyloxanthin from farnesyl diphosphate: step 4/5.</text>
</comment>
<reference evidence="12 13" key="1">
    <citation type="submission" date="2020-08" db="EMBL/GenBank/DDBJ databases">
        <title>Sequencing the genomes of 1000 actinobacteria strains.</title>
        <authorList>
            <person name="Klenk H.-P."/>
        </authorList>
    </citation>
    <scope>NUCLEOTIDE SEQUENCE [LARGE SCALE GENOMIC DNA]</scope>
    <source>
        <strain evidence="12 13">DSM 45886</strain>
    </source>
</reference>
<keyword evidence="5" id="KW-0472">Membrane</keyword>
<comment type="similarity">
    <text evidence="8">Belongs to the glycosyltransferase 2 family. CrtQ subfamily.</text>
</comment>
<evidence type="ECO:0000259" key="11">
    <source>
        <dbReference type="Pfam" id="PF00535"/>
    </source>
</evidence>
<dbReference type="CDD" id="cd00761">
    <property type="entry name" value="Glyco_tranf_GTA_type"/>
    <property type="match status" value="1"/>
</dbReference>
<gene>
    <name evidence="12" type="ORF">FHR38_005340</name>
</gene>
<evidence type="ECO:0000256" key="6">
    <source>
        <dbReference type="ARBA" id="ARBA00037281"/>
    </source>
</evidence>
<keyword evidence="13" id="KW-1185">Reference proteome</keyword>
<feature type="compositionally biased region" description="Basic and acidic residues" evidence="10">
    <location>
        <begin position="410"/>
        <end position="430"/>
    </location>
</feature>
<accession>A0A7W7WSF9</accession>
<dbReference type="SUPFAM" id="SSF53448">
    <property type="entry name" value="Nucleotide-diphospho-sugar transferases"/>
    <property type="match status" value="2"/>
</dbReference>
<evidence type="ECO:0000256" key="8">
    <source>
        <dbReference type="ARBA" id="ARBA00038120"/>
    </source>
</evidence>
<evidence type="ECO:0000256" key="7">
    <source>
        <dbReference type="ARBA" id="ARBA00037904"/>
    </source>
</evidence>
<evidence type="ECO:0000256" key="4">
    <source>
        <dbReference type="ARBA" id="ARBA00022679"/>
    </source>
</evidence>
<feature type="region of interest" description="Disordered" evidence="10">
    <location>
        <begin position="241"/>
        <end position="266"/>
    </location>
</feature>
<evidence type="ECO:0000313" key="13">
    <source>
        <dbReference type="Proteomes" id="UP000578819"/>
    </source>
</evidence>
<name>A0A7W7WSF9_9ACTN</name>
<dbReference type="GO" id="GO:0016757">
    <property type="term" value="F:glycosyltransferase activity"/>
    <property type="evidence" value="ECO:0007669"/>
    <property type="project" value="UniProtKB-KW"/>
</dbReference>
<feature type="domain" description="Glycosyltransferase 2-like" evidence="11">
    <location>
        <begin position="14"/>
        <end position="135"/>
    </location>
</feature>
<keyword evidence="4 12" id="KW-0808">Transferase</keyword>
<feature type="region of interest" description="Disordered" evidence="10">
    <location>
        <begin position="403"/>
        <end position="430"/>
    </location>
</feature>
<evidence type="ECO:0000256" key="1">
    <source>
        <dbReference type="ARBA" id="ARBA00004236"/>
    </source>
</evidence>
<keyword evidence="3" id="KW-0328">Glycosyltransferase</keyword>
<keyword evidence="2" id="KW-1003">Cell membrane</keyword>